<comment type="caution">
    <text evidence="1">The sequence shown here is derived from an EMBL/GenBank/DDBJ whole genome shotgun (WGS) entry which is preliminary data.</text>
</comment>
<proteinExistence type="predicted"/>
<evidence type="ECO:0000313" key="2">
    <source>
        <dbReference type="Proteomes" id="UP000547628"/>
    </source>
</evidence>
<evidence type="ECO:0000313" key="1">
    <source>
        <dbReference type="EMBL" id="MBB1122770.1"/>
    </source>
</evidence>
<protein>
    <submittedName>
        <fullName evidence="1">Uncharacterized protein</fullName>
    </submittedName>
</protein>
<organism evidence="1 2">
    <name type="scientific">Limosilactobacillus albertensis</name>
    <dbReference type="NCBI Taxonomy" id="2759752"/>
    <lineage>
        <taxon>Bacteria</taxon>
        <taxon>Bacillati</taxon>
        <taxon>Bacillota</taxon>
        <taxon>Bacilli</taxon>
        <taxon>Lactobacillales</taxon>
        <taxon>Lactobacillaceae</taxon>
        <taxon>Limosilactobacillus</taxon>
    </lineage>
</organism>
<dbReference type="RefSeq" id="WP_182602043.1">
    <property type="nucleotide sequence ID" value="NZ_JACIVD010000048.1"/>
</dbReference>
<dbReference type="Proteomes" id="UP000547628">
    <property type="component" value="Unassembled WGS sequence"/>
</dbReference>
<dbReference type="AlphaFoldDB" id="A0A839H332"/>
<accession>A0A839H332</accession>
<dbReference type="EMBL" id="JACIVD010000048">
    <property type="protein sequence ID" value="MBB1122770.1"/>
    <property type="molecule type" value="Genomic_DNA"/>
</dbReference>
<reference evidence="1 2" key="1">
    <citation type="submission" date="2020-07" db="EMBL/GenBank/DDBJ databases">
        <title>Description of Limosilactobacillus balticus sp. nov., Limosilactobacillus agrestis sp. nov., Limosilactobacillus albertensis sp. nov., Limosilactobacillus rudii sp. nov., Limosilactobacillus fastidiosus sp. nov., five novel Limosilactobacillus species isolated from the vertebrate gastrointestinal tract, and proposal of 6 subspecies of Limosilactobacillus reuteri adapted to the gastrointestinal tract of specific vertebrate hosts.</title>
        <authorList>
            <person name="Li F."/>
            <person name="Cheng C."/>
            <person name="Zheng J."/>
            <person name="Quevedo R.M."/>
            <person name="Li J."/>
            <person name="Roos S."/>
            <person name="Gaenzle M.G."/>
            <person name="Walter J."/>
        </authorList>
    </citation>
    <scope>NUCLEOTIDE SEQUENCE [LARGE SCALE GENOMIC DNA]</scope>
    <source>
        <strain evidence="1 2">Lr3000</strain>
    </source>
</reference>
<sequence>MFNYGIYTDGGFTTFKQAAAAAVAGGYVDEWLDSFTNYDDYQEASDAVDEVNTEWYNDAHLDDLPNEYK</sequence>
<gene>
    <name evidence="1" type="ORF">H5S41_02145</name>
</gene>
<name>A0A839H332_9LACO</name>